<dbReference type="GO" id="GO:0016485">
    <property type="term" value="P:protein processing"/>
    <property type="evidence" value="ECO:0007669"/>
    <property type="project" value="TreeGrafter"/>
</dbReference>
<reference evidence="4" key="1">
    <citation type="journal article" date="2020" name="Cell">
        <title>Large-Scale Comparative Analyses of Tick Genomes Elucidate Their Genetic Diversity and Vector Capacities.</title>
        <authorList>
            <consortium name="Tick Genome and Microbiome Consortium (TIGMIC)"/>
            <person name="Jia N."/>
            <person name="Wang J."/>
            <person name="Shi W."/>
            <person name="Du L."/>
            <person name="Sun Y."/>
            <person name="Zhan W."/>
            <person name="Jiang J.F."/>
            <person name="Wang Q."/>
            <person name="Zhang B."/>
            <person name="Ji P."/>
            <person name="Bell-Sakyi L."/>
            <person name="Cui X.M."/>
            <person name="Yuan T.T."/>
            <person name="Jiang B.G."/>
            <person name="Yang W.F."/>
            <person name="Lam T.T."/>
            <person name="Chang Q.C."/>
            <person name="Ding S.J."/>
            <person name="Wang X.J."/>
            <person name="Zhu J.G."/>
            <person name="Ruan X.D."/>
            <person name="Zhao L."/>
            <person name="Wei J.T."/>
            <person name="Ye R.Z."/>
            <person name="Que T.C."/>
            <person name="Du C.H."/>
            <person name="Zhou Y.H."/>
            <person name="Cheng J.X."/>
            <person name="Dai P.F."/>
            <person name="Guo W.B."/>
            <person name="Han X.H."/>
            <person name="Huang E.J."/>
            <person name="Li L.F."/>
            <person name="Wei W."/>
            <person name="Gao Y.C."/>
            <person name="Liu J.Z."/>
            <person name="Shao H.Z."/>
            <person name="Wang X."/>
            <person name="Wang C.C."/>
            <person name="Yang T.C."/>
            <person name="Huo Q.B."/>
            <person name="Li W."/>
            <person name="Chen H.Y."/>
            <person name="Chen S.E."/>
            <person name="Zhou L.G."/>
            <person name="Ni X.B."/>
            <person name="Tian J.H."/>
            <person name="Sheng Y."/>
            <person name="Liu T."/>
            <person name="Pan Y.S."/>
            <person name="Xia L.Y."/>
            <person name="Li J."/>
            <person name="Zhao F."/>
            <person name="Cao W.C."/>
        </authorList>
    </citation>
    <scope>NUCLEOTIDE SEQUENCE</scope>
    <source>
        <strain evidence="4">Rmic-2018</strain>
    </source>
</reference>
<keyword evidence="2" id="KW-0472">Membrane</keyword>
<sequence length="638" mass="72450">MDAPENAKRPTWPKSLQCPHCVRLLVAAFIVNFVVLLWVLAFHVRGSARSGVANTEANWSGRRCSTHRCKETARLLKSFRSNHTSPCVDFYEHVCAGVQDTPETSAGSASQVFMRQLATTATTNIVRHALAQRPPRMQQSASEKASAFLRMCKDRALHHEENLAALRSYIEESGLFHEDADFNPLVKIAEHLFVLGLPVFYQVAVDDAFVWKRSRPFTMEISTATVLWLQTKRTFSSQVGYTNHVMRMLLGAGVRTGRSEALSVAIAGLEDVVHAAHSQYLVEKEGNSRIFIVRLVEQASLFSNDTQTMQEWSEFVGKNVTMGHTSPVYVFIEEATTNFFNTILNKLSDAELRILIAWEVVRDIVIASGAVPFTGLYTQWYCIQNTLRIYGHGLTAPYYQSFVTSKKLRKIGNMYANIKYYMMKITNTSWWLQEPSRNVTTEYIRRLKTRIIFPHTLESKNDLDEHYSSWPDVRFPFLATYLIASRAHAKASLAFAKSLYTRVSPSDPRKFVAMAVYNRKTNALFLSGSSTFTSAFDSVGPVEVSYGFLGRILAQGIMRVFASFTDGEHWSSRHNDLWMNNTRRYLQELALCLAEQANELEESSAEYNHKLPNQVPFINTFACNQELPMNPVKKCPLW</sequence>
<dbReference type="VEuPathDB" id="VectorBase:LOC119178545"/>
<dbReference type="EMBL" id="JABSTU010000004">
    <property type="protein sequence ID" value="KAH8033644.1"/>
    <property type="molecule type" value="Genomic_DNA"/>
</dbReference>
<evidence type="ECO:0000313" key="4">
    <source>
        <dbReference type="EMBL" id="KAH8033644.1"/>
    </source>
</evidence>
<dbReference type="SUPFAM" id="SSF55486">
    <property type="entry name" value="Metalloproteases ('zincins'), catalytic domain"/>
    <property type="match status" value="1"/>
</dbReference>
<dbReference type="GO" id="GO:0005886">
    <property type="term" value="C:plasma membrane"/>
    <property type="evidence" value="ECO:0007669"/>
    <property type="project" value="TreeGrafter"/>
</dbReference>
<dbReference type="InterPro" id="IPR000718">
    <property type="entry name" value="Peptidase_M13"/>
</dbReference>
<organism evidence="4 5">
    <name type="scientific">Rhipicephalus microplus</name>
    <name type="common">Cattle tick</name>
    <name type="synonym">Boophilus microplus</name>
    <dbReference type="NCBI Taxonomy" id="6941"/>
    <lineage>
        <taxon>Eukaryota</taxon>
        <taxon>Metazoa</taxon>
        <taxon>Ecdysozoa</taxon>
        <taxon>Arthropoda</taxon>
        <taxon>Chelicerata</taxon>
        <taxon>Arachnida</taxon>
        <taxon>Acari</taxon>
        <taxon>Parasitiformes</taxon>
        <taxon>Ixodida</taxon>
        <taxon>Ixodoidea</taxon>
        <taxon>Ixodidae</taxon>
        <taxon>Rhipicephalinae</taxon>
        <taxon>Rhipicephalus</taxon>
        <taxon>Boophilus</taxon>
    </lineage>
</organism>
<evidence type="ECO:0000313" key="5">
    <source>
        <dbReference type="Proteomes" id="UP000821866"/>
    </source>
</evidence>
<accession>A0A9J6EHD5</accession>
<keyword evidence="5" id="KW-1185">Reference proteome</keyword>
<dbReference type="Gene3D" id="1.10.1380.10">
    <property type="entry name" value="Neutral endopeptidase , domain2"/>
    <property type="match status" value="1"/>
</dbReference>
<dbReference type="Gene3D" id="3.40.390.10">
    <property type="entry name" value="Collagenase (Catalytic Domain)"/>
    <property type="match status" value="1"/>
</dbReference>
<comment type="caution">
    <text evidence="4">The sequence shown here is derived from an EMBL/GenBank/DDBJ whole genome shotgun (WGS) entry which is preliminary data.</text>
</comment>
<dbReference type="InterPro" id="IPR042089">
    <property type="entry name" value="Peptidase_M13_dom_2"/>
</dbReference>
<feature type="domain" description="Peptidase M13 N-terminal" evidence="3">
    <location>
        <begin position="86"/>
        <end position="454"/>
    </location>
</feature>
<proteinExistence type="inferred from homology"/>
<gene>
    <name evidence="4" type="ORF">HPB51_014925</name>
</gene>
<dbReference type="PANTHER" id="PTHR11733">
    <property type="entry name" value="ZINC METALLOPROTEASE FAMILY M13 NEPRILYSIN-RELATED"/>
    <property type="match status" value="1"/>
</dbReference>
<name>A0A9J6EHD5_RHIMP</name>
<protein>
    <recommendedName>
        <fullName evidence="3">Peptidase M13 N-terminal domain-containing protein</fullName>
    </recommendedName>
</protein>
<feature type="transmembrane region" description="Helical" evidence="2">
    <location>
        <begin position="21"/>
        <end position="41"/>
    </location>
</feature>
<dbReference type="Pfam" id="PF05649">
    <property type="entry name" value="Peptidase_M13_N"/>
    <property type="match status" value="1"/>
</dbReference>
<dbReference type="InterPro" id="IPR008753">
    <property type="entry name" value="Peptidase_M13_N"/>
</dbReference>
<evidence type="ECO:0000259" key="3">
    <source>
        <dbReference type="Pfam" id="PF05649"/>
    </source>
</evidence>
<dbReference type="AlphaFoldDB" id="A0A9J6EHD5"/>
<reference evidence="4" key="2">
    <citation type="submission" date="2021-09" db="EMBL/GenBank/DDBJ databases">
        <authorList>
            <person name="Jia N."/>
            <person name="Wang J."/>
            <person name="Shi W."/>
            <person name="Du L."/>
            <person name="Sun Y."/>
            <person name="Zhan W."/>
            <person name="Jiang J."/>
            <person name="Wang Q."/>
            <person name="Zhang B."/>
            <person name="Ji P."/>
            <person name="Sakyi L.B."/>
            <person name="Cui X."/>
            <person name="Yuan T."/>
            <person name="Jiang B."/>
            <person name="Yang W."/>
            <person name="Lam T.T.-Y."/>
            <person name="Chang Q."/>
            <person name="Ding S."/>
            <person name="Wang X."/>
            <person name="Zhu J."/>
            <person name="Ruan X."/>
            <person name="Zhao L."/>
            <person name="Wei J."/>
            <person name="Que T."/>
            <person name="Du C."/>
            <person name="Cheng J."/>
            <person name="Dai P."/>
            <person name="Han X."/>
            <person name="Huang E."/>
            <person name="Gao Y."/>
            <person name="Liu J."/>
            <person name="Shao H."/>
            <person name="Ye R."/>
            <person name="Li L."/>
            <person name="Wei W."/>
            <person name="Wang X."/>
            <person name="Wang C."/>
            <person name="Huo Q."/>
            <person name="Li W."/>
            <person name="Guo W."/>
            <person name="Chen H."/>
            <person name="Chen S."/>
            <person name="Zhou L."/>
            <person name="Zhou L."/>
            <person name="Ni X."/>
            <person name="Tian J."/>
            <person name="Zhou Y."/>
            <person name="Sheng Y."/>
            <person name="Liu T."/>
            <person name="Pan Y."/>
            <person name="Xia L."/>
            <person name="Li J."/>
            <person name="Zhao F."/>
            <person name="Cao W."/>
        </authorList>
    </citation>
    <scope>NUCLEOTIDE SEQUENCE</scope>
    <source>
        <strain evidence="4">Rmic-2018</strain>
        <tissue evidence="4">Larvae</tissue>
    </source>
</reference>
<dbReference type="InterPro" id="IPR024079">
    <property type="entry name" value="MetalloPept_cat_dom_sf"/>
</dbReference>
<comment type="similarity">
    <text evidence="1">Belongs to the peptidase M13 family.</text>
</comment>
<dbReference type="PANTHER" id="PTHR11733:SF241">
    <property type="entry name" value="GH26575P-RELATED"/>
    <property type="match status" value="1"/>
</dbReference>
<keyword evidence="2" id="KW-0812">Transmembrane</keyword>
<keyword evidence="2" id="KW-1133">Transmembrane helix</keyword>
<evidence type="ECO:0000256" key="1">
    <source>
        <dbReference type="ARBA" id="ARBA00007357"/>
    </source>
</evidence>
<evidence type="ECO:0000256" key="2">
    <source>
        <dbReference type="SAM" id="Phobius"/>
    </source>
</evidence>
<dbReference type="GO" id="GO:0004222">
    <property type="term" value="F:metalloendopeptidase activity"/>
    <property type="evidence" value="ECO:0007669"/>
    <property type="project" value="InterPro"/>
</dbReference>
<dbReference type="PROSITE" id="PS51885">
    <property type="entry name" value="NEPRILYSIN"/>
    <property type="match status" value="1"/>
</dbReference>
<dbReference type="Proteomes" id="UP000821866">
    <property type="component" value="Chromosome 2"/>
</dbReference>